<dbReference type="InterPro" id="IPR005379">
    <property type="entry name" value="FDM1-5/IDN2_XH"/>
</dbReference>
<dbReference type="EMBL" id="MJEQ01037184">
    <property type="protein sequence ID" value="OIT06028.1"/>
    <property type="molecule type" value="Genomic_DNA"/>
</dbReference>
<reference evidence="4" key="1">
    <citation type="submission" date="2016-11" db="EMBL/GenBank/DDBJ databases">
        <title>The genome of Nicotiana attenuata.</title>
        <authorList>
            <person name="Xu S."/>
            <person name="Brockmoeller T."/>
            <person name="Gaquerel E."/>
            <person name="Navarro A."/>
            <person name="Kuhl H."/>
            <person name="Gase K."/>
            <person name="Ling Z."/>
            <person name="Zhou W."/>
            <person name="Kreitzer C."/>
            <person name="Stanke M."/>
            <person name="Tang H."/>
            <person name="Lyons E."/>
            <person name="Pandey P."/>
            <person name="Pandey S.P."/>
            <person name="Timmermann B."/>
            <person name="Baldwin I.T."/>
        </authorList>
    </citation>
    <scope>NUCLEOTIDE SEQUENCE [LARGE SCALE GENOMIC DNA]</scope>
    <source>
        <strain evidence="4">UT</strain>
    </source>
</reference>
<feature type="domain" description="Factor of DNA methylation 1-5/IDN2" evidence="2">
    <location>
        <begin position="130"/>
        <end position="201"/>
    </location>
</feature>
<keyword evidence="1" id="KW-0175">Coiled coil</keyword>
<evidence type="ECO:0000313" key="5">
    <source>
        <dbReference type="Proteomes" id="UP000187609"/>
    </source>
</evidence>
<dbReference type="PANTHER" id="PTHR31472:SF17">
    <property type="entry name" value="FACTOR OF DNA METHYLATION 1-5_IDN2 DOMAIN-CONTAINING PROTEIN"/>
    <property type="match status" value="1"/>
</dbReference>
<protein>
    <submittedName>
        <fullName evidence="4">Factor of dna methylation 1</fullName>
    </submittedName>
</protein>
<comment type="caution">
    <text evidence="4">The sequence shown here is derived from an EMBL/GenBank/DDBJ whole genome shotgun (WGS) entry which is preliminary data.</text>
</comment>
<evidence type="ECO:0000259" key="2">
    <source>
        <dbReference type="Pfam" id="PF03469"/>
    </source>
</evidence>
<dbReference type="Proteomes" id="UP000187609">
    <property type="component" value="Unassembled WGS sequence"/>
</dbReference>
<organism evidence="4 5">
    <name type="scientific">Nicotiana attenuata</name>
    <name type="common">Coyote tobacco</name>
    <dbReference type="NCBI Taxonomy" id="49451"/>
    <lineage>
        <taxon>Eukaryota</taxon>
        <taxon>Viridiplantae</taxon>
        <taxon>Streptophyta</taxon>
        <taxon>Embryophyta</taxon>
        <taxon>Tracheophyta</taxon>
        <taxon>Spermatophyta</taxon>
        <taxon>Magnoliopsida</taxon>
        <taxon>eudicotyledons</taxon>
        <taxon>Gunneridae</taxon>
        <taxon>Pentapetalae</taxon>
        <taxon>asterids</taxon>
        <taxon>lamiids</taxon>
        <taxon>Solanales</taxon>
        <taxon>Solanaceae</taxon>
        <taxon>Nicotianoideae</taxon>
        <taxon>Nicotianeae</taxon>
        <taxon>Nicotiana</taxon>
    </lineage>
</organism>
<accession>A0A1J6IP35</accession>
<dbReference type="Pfam" id="PF03469">
    <property type="entry name" value="XH"/>
    <property type="match status" value="1"/>
</dbReference>
<dbReference type="AlphaFoldDB" id="A0A1J6IP35"/>
<dbReference type="PANTHER" id="PTHR31472">
    <property type="entry name" value="OS05G0244600 PROTEIN"/>
    <property type="match status" value="1"/>
</dbReference>
<sequence length="310" mass="35994">MARISDLQKGNEWVSSKMAELEKEKEAALCKITQLEREGEVQVALTKIHKLKNEKECTENKVALLERKKEAAFSKIVVLEKEKQAAIMHARRNSRIKLPKKKQQNCVLFGRQLWKTPNGIHSKLSPQMGKFKQKLMIDQEDKHLQQLRKEWGYEVYLAVAIALIEIKEYNMKVRTTTHQLWNFKDGRKATLKEAILFNGEKIEGGKDQRYRNQTNRWQSQSSCVYSQPQITGVAESLVGDETGTIIFTARKEQVDLMEPGSILLLYGAKVQMYRGFMRLAVEYRIQIIIAEPVEFVVNEDDEQCLWMSMR</sequence>
<evidence type="ECO:0000256" key="1">
    <source>
        <dbReference type="SAM" id="Coils"/>
    </source>
</evidence>
<dbReference type="SUPFAM" id="SSF50249">
    <property type="entry name" value="Nucleic acid-binding proteins"/>
    <property type="match status" value="1"/>
</dbReference>
<evidence type="ECO:0000313" key="4">
    <source>
        <dbReference type="EMBL" id="OIT06028.1"/>
    </source>
</evidence>
<dbReference type="Pfam" id="PF21473">
    <property type="entry name" value="OB_Ssb-like"/>
    <property type="match status" value="1"/>
</dbReference>
<dbReference type="Gramene" id="OIT06028">
    <property type="protein sequence ID" value="OIT06028"/>
    <property type="gene ID" value="A4A49_22007"/>
</dbReference>
<keyword evidence="5" id="KW-1185">Reference proteome</keyword>
<dbReference type="Gene3D" id="2.40.50.140">
    <property type="entry name" value="Nucleic acid-binding proteins"/>
    <property type="match status" value="1"/>
</dbReference>
<dbReference type="InterPro" id="IPR048970">
    <property type="entry name" value="OB_Ssb-like"/>
</dbReference>
<feature type="coiled-coil region" evidence="1">
    <location>
        <begin position="18"/>
        <end position="82"/>
    </location>
</feature>
<gene>
    <name evidence="4" type="primary">FDM1_2</name>
    <name evidence="4" type="ORF">A4A49_22007</name>
</gene>
<feature type="domain" description="Single-stranded DNA binding protein Ssb-like OB fold" evidence="3">
    <location>
        <begin position="218"/>
        <end position="282"/>
    </location>
</feature>
<proteinExistence type="predicted"/>
<dbReference type="SMR" id="A0A1J6IP35"/>
<name>A0A1J6IP35_NICAT</name>
<dbReference type="InterPro" id="IPR012340">
    <property type="entry name" value="NA-bd_OB-fold"/>
</dbReference>
<evidence type="ECO:0000259" key="3">
    <source>
        <dbReference type="Pfam" id="PF21473"/>
    </source>
</evidence>